<dbReference type="EMBL" id="GG692419">
    <property type="protein sequence ID" value="EER44552.1"/>
    <property type="molecule type" value="Genomic_DNA"/>
</dbReference>
<sequence length="405" mass="45917">MRFLTKSNVSFSENWSLNFAMTLMVARKLLADVNLVCRNWDVEIRRLLVKFHSVNCLFRFSIESIALQALDRHIAPFRALMESDENMKKLDKADIKTSLVFYEYMVTYNLHELLYEASTKGIYPALYIRAAKQEEPTREEIFKLLDDAHCFGIHHEDCEYRQTLLAHAIESNDLISVERLLLLGISPLQARIWPNMEGAFAYAIISNNITLMKLLLASGAHPEDEDYDDADRPTALVLALESNNEDMIKLLLKGGSLVNCSLKRLQPICAAVRSCSLNIIEGLINRGARINRADEARQTALGEAVSSRDLSIIQLLLDHGAEIAFGVSVRAKSKGWSRIATLLLEHFVEQERASLNFTLGPNNQLVWSDMMSRRRRETIEMLLEAGADQRVFEEISNSGYTTQSC</sequence>
<dbReference type="PANTHER" id="PTHR24198">
    <property type="entry name" value="ANKYRIN REPEAT AND PROTEIN KINASE DOMAIN-CONTAINING PROTEIN"/>
    <property type="match status" value="1"/>
</dbReference>
<dbReference type="GO" id="GO:0005737">
    <property type="term" value="C:cytoplasm"/>
    <property type="evidence" value="ECO:0007669"/>
    <property type="project" value="TreeGrafter"/>
</dbReference>
<evidence type="ECO:0000313" key="4">
    <source>
        <dbReference type="Proteomes" id="UP000002624"/>
    </source>
</evidence>
<organism evidence="3 4">
    <name type="scientific">Ajellomyces capsulatus (strain H143)</name>
    <name type="common">Darling's disease fungus</name>
    <name type="synonym">Histoplasma capsulatum</name>
    <dbReference type="NCBI Taxonomy" id="544712"/>
    <lineage>
        <taxon>Eukaryota</taxon>
        <taxon>Fungi</taxon>
        <taxon>Dikarya</taxon>
        <taxon>Ascomycota</taxon>
        <taxon>Pezizomycotina</taxon>
        <taxon>Eurotiomycetes</taxon>
        <taxon>Eurotiomycetidae</taxon>
        <taxon>Onygenales</taxon>
        <taxon>Ajellomycetaceae</taxon>
        <taxon>Histoplasma</taxon>
    </lineage>
</organism>
<keyword evidence="2" id="KW-0040">ANK repeat</keyword>
<reference evidence="4" key="1">
    <citation type="submission" date="2009-05" db="EMBL/GenBank/DDBJ databases">
        <title>The genome sequence of Ajellomyces capsulatus strain H143.</title>
        <authorList>
            <person name="Champion M."/>
            <person name="Cuomo C.A."/>
            <person name="Ma L.-J."/>
            <person name="Henn M.R."/>
            <person name="Sil A."/>
            <person name="Goldman B."/>
            <person name="Young S.K."/>
            <person name="Kodira C.D."/>
            <person name="Zeng Q."/>
            <person name="Koehrsen M."/>
            <person name="Alvarado L."/>
            <person name="Berlin A.M."/>
            <person name="Borenstein D."/>
            <person name="Chen Z."/>
            <person name="Engels R."/>
            <person name="Freedman E."/>
            <person name="Gellesch M."/>
            <person name="Goldberg J."/>
            <person name="Griggs A."/>
            <person name="Gujja S."/>
            <person name="Heiman D.I."/>
            <person name="Hepburn T.A."/>
            <person name="Howarth C."/>
            <person name="Jen D."/>
            <person name="Larson L."/>
            <person name="Lewis B."/>
            <person name="Mehta T."/>
            <person name="Park D."/>
            <person name="Pearson M."/>
            <person name="Roberts A."/>
            <person name="Saif S."/>
            <person name="Shea T.D."/>
            <person name="Shenoy N."/>
            <person name="Sisk P."/>
            <person name="Stolte C."/>
            <person name="Sykes S."/>
            <person name="Walk T."/>
            <person name="White J."/>
            <person name="Yandava C."/>
            <person name="Klein B."/>
            <person name="McEwen J.G."/>
            <person name="Puccia R."/>
            <person name="Goldman G.H."/>
            <person name="Felipe M.S."/>
            <person name="Nino-Vega G."/>
            <person name="San-Blas G."/>
            <person name="Taylor J.W."/>
            <person name="Mendoza L."/>
            <person name="Galagan J.E."/>
            <person name="Nusbaum C."/>
            <person name="Birren B.W."/>
        </authorList>
    </citation>
    <scope>NUCLEOTIDE SEQUENCE [LARGE SCALE GENOMIC DNA]</scope>
    <source>
        <strain evidence="4">H143</strain>
    </source>
</reference>
<dbReference type="Pfam" id="PF12796">
    <property type="entry name" value="Ank_2"/>
    <property type="match status" value="1"/>
</dbReference>
<dbReference type="VEuPathDB" id="FungiDB:HCDG_00131"/>
<dbReference type="OMA" id="HEDCEYR"/>
<dbReference type="AlphaFoldDB" id="C6H450"/>
<evidence type="ECO:0000256" key="1">
    <source>
        <dbReference type="ARBA" id="ARBA00022737"/>
    </source>
</evidence>
<proteinExistence type="predicted"/>
<dbReference type="SMART" id="SM00248">
    <property type="entry name" value="ANK"/>
    <property type="match status" value="6"/>
</dbReference>
<name>C6H450_AJECH</name>
<dbReference type="InterPro" id="IPR002110">
    <property type="entry name" value="Ankyrin_rpt"/>
</dbReference>
<dbReference type="OrthoDB" id="366390at2759"/>
<gene>
    <name evidence="3" type="ORF">HCDG_00131</name>
</gene>
<dbReference type="STRING" id="544712.C6H450"/>
<keyword evidence="1" id="KW-0677">Repeat</keyword>
<dbReference type="SUPFAM" id="SSF48403">
    <property type="entry name" value="Ankyrin repeat"/>
    <property type="match status" value="1"/>
</dbReference>
<evidence type="ECO:0000256" key="2">
    <source>
        <dbReference type="ARBA" id="ARBA00023043"/>
    </source>
</evidence>
<dbReference type="PANTHER" id="PTHR24198:SF165">
    <property type="entry name" value="ANKYRIN REPEAT-CONTAINING PROTEIN-RELATED"/>
    <property type="match status" value="1"/>
</dbReference>
<evidence type="ECO:0000313" key="3">
    <source>
        <dbReference type="EMBL" id="EER44552.1"/>
    </source>
</evidence>
<dbReference type="Gene3D" id="1.25.40.20">
    <property type="entry name" value="Ankyrin repeat-containing domain"/>
    <property type="match status" value="1"/>
</dbReference>
<dbReference type="HOGENOM" id="CLU_608290_0_0_1"/>
<dbReference type="Proteomes" id="UP000002624">
    <property type="component" value="Unassembled WGS sequence"/>
</dbReference>
<accession>C6H450</accession>
<dbReference type="InterPro" id="IPR036770">
    <property type="entry name" value="Ankyrin_rpt-contain_sf"/>
</dbReference>
<protein>
    <submittedName>
        <fullName evidence="3">Uncharacterized protein</fullName>
    </submittedName>
</protein>